<keyword evidence="7" id="KW-0482">Metalloprotease</keyword>
<evidence type="ECO:0000256" key="4">
    <source>
        <dbReference type="ARBA" id="ARBA00022723"/>
    </source>
</evidence>
<accession>A0A084SSN9</accession>
<dbReference type="EMBL" id="JPMI01000142">
    <property type="protein sequence ID" value="KFA91474.1"/>
    <property type="molecule type" value="Genomic_DNA"/>
</dbReference>
<evidence type="ECO:0000256" key="3">
    <source>
        <dbReference type="ARBA" id="ARBA00022670"/>
    </source>
</evidence>
<reference evidence="9 10" key="1">
    <citation type="submission" date="2014-07" db="EMBL/GenBank/DDBJ databases">
        <title>Draft Genome Sequence of Gephyronic Acid Producer, Cystobacter violaceus Strain Cb vi76.</title>
        <authorList>
            <person name="Stevens D.C."/>
            <person name="Young J."/>
            <person name="Carmichael R."/>
            <person name="Tan J."/>
            <person name="Taylor R.E."/>
        </authorList>
    </citation>
    <scope>NUCLEOTIDE SEQUENCE [LARGE SCALE GENOMIC DNA]</scope>
    <source>
        <strain evidence="9 10">Cb vi76</strain>
    </source>
</reference>
<dbReference type="PROSITE" id="PS51257">
    <property type="entry name" value="PROKAR_LIPOPROTEIN"/>
    <property type="match status" value="1"/>
</dbReference>
<dbReference type="Proteomes" id="UP000028547">
    <property type="component" value="Unassembled WGS sequence"/>
</dbReference>
<sequence length="368" mass="39309">MSKNLRGNFKWMAVVSASLLGACGVPGDETAANGEGLAQGAQELAARDVSVRLSANKATFGAGETASVTITLTNDSRHPVKLLKWYTPSEGLEESLLQVKLNGEDVEFTGPHYKRQAASEKDFLTLAPGESLSRTLDLGEVYDLSRTGSYSVRFEVTTEKLHGNSAKAGLLKSNDVTVWIEGRAAASAKPTDPPTTIGSITFSGRCSTTQQTTLLDAINAASAMANDSSSYLNGSASGTPRYTTWFGAFSSSGWTTAKTHFAAIKDAFDTKPITVDCSCKKSYYAYVYPNQPYKIYVCSAFWSAPMTGTDSKGGTLIHEMSHFTAVAGTDDHVYGQSGAKSLAISNPTNALDNADNHEYFAENTPYLQ</sequence>
<dbReference type="GO" id="GO:0046872">
    <property type="term" value="F:metal ion binding"/>
    <property type="evidence" value="ECO:0007669"/>
    <property type="project" value="UniProtKB-KW"/>
</dbReference>
<evidence type="ECO:0000256" key="7">
    <source>
        <dbReference type="ARBA" id="ARBA00023049"/>
    </source>
</evidence>
<evidence type="ECO:0000256" key="1">
    <source>
        <dbReference type="ARBA" id="ARBA00001947"/>
    </source>
</evidence>
<dbReference type="InterPro" id="IPR050414">
    <property type="entry name" value="Fungal_M35_metalloproteases"/>
</dbReference>
<name>A0A084SSN9_9BACT</name>
<keyword evidence="6" id="KW-0862">Zinc</keyword>
<dbReference type="InterPro" id="IPR024079">
    <property type="entry name" value="MetalloPept_cat_dom_sf"/>
</dbReference>
<dbReference type="SUPFAM" id="SSF55486">
    <property type="entry name" value="Metalloproteases ('zincins'), catalytic domain"/>
    <property type="match status" value="1"/>
</dbReference>
<feature type="domain" description="Lysine-specific metallo-endopeptidase" evidence="8">
    <location>
        <begin position="230"/>
        <end position="362"/>
    </location>
</feature>
<dbReference type="GO" id="GO:0004222">
    <property type="term" value="F:metalloendopeptidase activity"/>
    <property type="evidence" value="ECO:0007669"/>
    <property type="project" value="InterPro"/>
</dbReference>
<dbReference type="SMART" id="SM01351">
    <property type="entry name" value="Aspzincin_M35"/>
    <property type="match status" value="1"/>
</dbReference>
<dbReference type="InterPro" id="IPR029463">
    <property type="entry name" value="Lys_MEP"/>
</dbReference>
<keyword evidence="3" id="KW-0645">Protease</keyword>
<dbReference type="CDD" id="cd11306">
    <property type="entry name" value="M35_peptidyl-Lys"/>
    <property type="match status" value="1"/>
</dbReference>
<dbReference type="RefSeq" id="WP_043398603.1">
    <property type="nucleotide sequence ID" value="NZ_JPMI01000142.1"/>
</dbReference>
<dbReference type="Gene3D" id="2.60.40.2970">
    <property type="match status" value="1"/>
</dbReference>
<evidence type="ECO:0000256" key="2">
    <source>
        <dbReference type="ARBA" id="ARBA00010279"/>
    </source>
</evidence>
<dbReference type="PANTHER" id="PTHR37016">
    <property type="match status" value="1"/>
</dbReference>
<comment type="cofactor">
    <cofactor evidence="1">
        <name>Zn(2+)</name>
        <dbReference type="ChEBI" id="CHEBI:29105"/>
    </cofactor>
</comment>
<proteinExistence type="inferred from homology"/>
<keyword evidence="5" id="KW-0378">Hydrolase</keyword>
<organism evidence="9 10">
    <name type="scientific">Archangium violaceum Cb vi76</name>
    <dbReference type="NCBI Taxonomy" id="1406225"/>
    <lineage>
        <taxon>Bacteria</taxon>
        <taxon>Pseudomonadati</taxon>
        <taxon>Myxococcota</taxon>
        <taxon>Myxococcia</taxon>
        <taxon>Myxococcales</taxon>
        <taxon>Cystobacterineae</taxon>
        <taxon>Archangiaceae</taxon>
        <taxon>Archangium</taxon>
    </lineage>
</organism>
<dbReference type="InterPro" id="IPR034115">
    <property type="entry name" value="M35_peptidyl-Lys"/>
</dbReference>
<dbReference type="GO" id="GO:0006508">
    <property type="term" value="P:proteolysis"/>
    <property type="evidence" value="ECO:0007669"/>
    <property type="project" value="UniProtKB-KW"/>
</dbReference>
<comment type="similarity">
    <text evidence="2">Belongs to the peptidase M35 family.</text>
</comment>
<dbReference type="Pfam" id="PF14521">
    <property type="entry name" value="Aspzincin_M35"/>
    <property type="match status" value="1"/>
</dbReference>
<evidence type="ECO:0000259" key="8">
    <source>
        <dbReference type="SMART" id="SM01351"/>
    </source>
</evidence>
<protein>
    <submittedName>
        <fullName evidence="9">Peptidase M35</fullName>
    </submittedName>
</protein>
<evidence type="ECO:0000313" key="10">
    <source>
        <dbReference type="Proteomes" id="UP000028547"/>
    </source>
</evidence>
<comment type="caution">
    <text evidence="9">The sequence shown here is derived from an EMBL/GenBank/DDBJ whole genome shotgun (WGS) entry which is preliminary data.</text>
</comment>
<dbReference type="AlphaFoldDB" id="A0A084SSN9"/>
<dbReference type="PANTHER" id="PTHR37016:SF3">
    <property type="entry name" value="NEUTRAL PROTEASE 2-RELATED"/>
    <property type="match status" value="1"/>
</dbReference>
<evidence type="ECO:0000256" key="6">
    <source>
        <dbReference type="ARBA" id="ARBA00022833"/>
    </source>
</evidence>
<evidence type="ECO:0000256" key="5">
    <source>
        <dbReference type="ARBA" id="ARBA00022801"/>
    </source>
</evidence>
<dbReference type="Gene3D" id="3.40.390.10">
    <property type="entry name" value="Collagenase (Catalytic Domain)"/>
    <property type="match status" value="1"/>
</dbReference>
<evidence type="ECO:0000313" key="9">
    <source>
        <dbReference type="EMBL" id="KFA91474.1"/>
    </source>
</evidence>
<keyword evidence="4" id="KW-0479">Metal-binding</keyword>
<gene>
    <name evidence="9" type="ORF">Q664_21945</name>
</gene>